<evidence type="ECO:0000259" key="3">
    <source>
        <dbReference type="PROSITE" id="PS50085"/>
    </source>
</evidence>
<feature type="region of interest" description="Disordered" evidence="2">
    <location>
        <begin position="1872"/>
        <end position="1916"/>
    </location>
</feature>
<evidence type="ECO:0000256" key="2">
    <source>
        <dbReference type="SAM" id="MobiDB-lite"/>
    </source>
</evidence>
<feature type="region of interest" description="Disordered" evidence="2">
    <location>
        <begin position="3500"/>
        <end position="3629"/>
    </location>
</feature>
<dbReference type="Proteomes" id="UP000748756">
    <property type="component" value="Unassembled WGS sequence"/>
</dbReference>
<dbReference type="SUPFAM" id="SSF111347">
    <property type="entry name" value="Rap/Ran-GAP"/>
    <property type="match status" value="1"/>
</dbReference>
<feature type="compositionally biased region" description="Polar residues" evidence="2">
    <location>
        <begin position="306"/>
        <end position="338"/>
    </location>
</feature>
<dbReference type="EMBL" id="JAAAUQ010000629">
    <property type="protein sequence ID" value="KAF9148662.1"/>
    <property type="molecule type" value="Genomic_DNA"/>
</dbReference>
<feature type="compositionally biased region" description="Low complexity" evidence="2">
    <location>
        <begin position="3346"/>
        <end position="3360"/>
    </location>
</feature>
<dbReference type="PANTHER" id="PTHR15711">
    <property type="entry name" value="RAP GTPASE-ACTIVATING PROTEIN"/>
    <property type="match status" value="1"/>
</dbReference>
<feature type="compositionally biased region" description="Polar residues" evidence="2">
    <location>
        <begin position="3186"/>
        <end position="3208"/>
    </location>
</feature>
<feature type="compositionally biased region" description="Polar residues" evidence="2">
    <location>
        <begin position="921"/>
        <end position="931"/>
    </location>
</feature>
<feature type="region of interest" description="Disordered" evidence="2">
    <location>
        <begin position="3433"/>
        <end position="3487"/>
    </location>
</feature>
<feature type="compositionally biased region" description="Polar residues" evidence="2">
    <location>
        <begin position="892"/>
        <end position="910"/>
    </location>
</feature>
<feature type="compositionally biased region" description="Low complexity" evidence="2">
    <location>
        <begin position="967"/>
        <end position="992"/>
    </location>
</feature>
<dbReference type="Gene3D" id="3.30.1120.160">
    <property type="match status" value="1"/>
</dbReference>
<feature type="compositionally biased region" description="Polar residues" evidence="2">
    <location>
        <begin position="3688"/>
        <end position="3704"/>
    </location>
</feature>
<dbReference type="InterPro" id="IPR035974">
    <property type="entry name" value="Rap/Ran-GAP_sf"/>
</dbReference>
<feature type="region of interest" description="Disordered" evidence="2">
    <location>
        <begin position="2977"/>
        <end position="3002"/>
    </location>
</feature>
<feature type="compositionally biased region" description="Low complexity" evidence="2">
    <location>
        <begin position="143"/>
        <end position="212"/>
    </location>
</feature>
<feature type="compositionally biased region" description="Polar residues" evidence="2">
    <location>
        <begin position="1230"/>
        <end position="1257"/>
    </location>
</feature>
<dbReference type="InterPro" id="IPR000331">
    <property type="entry name" value="Rap/Ran_GAP_dom"/>
</dbReference>
<feature type="region of interest" description="Disordered" evidence="2">
    <location>
        <begin position="3185"/>
        <end position="3208"/>
    </location>
</feature>
<feature type="compositionally biased region" description="Polar residues" evidence="2">
    <location>
        <begin position="469"/>
        <end position="481"/>
    </location>
</feature>
<sequence>MDNNSNSWTPTAAHEPLIEACTITFTTTATTATTTPAPSSAAVAEVITTTTTTATAMATTSSPSLHPLEQLPIIKTHTHTKPSSSLLMSPTQANNLSSFPSTTYSLPPLSTSLQTATENATLPLVNNSNTIITSLDTSGTPASNTPFTTTNNNSSTLHTNNNTNTASNTVTNNYTEPKTNPINNSNNNSSSSSSSNISRHASSPSSSTTASDKSTKNVSPSVRNISTMTSGGKTIGFFGSLSPKSSKYKISSKKATTPIDSSRPPSPVSPSPHSSSTSPTTLFVPPLPPSRSPVSPAFAQSGEAATPTSQRLQSADSSNTSSPSGKLSMDQPDSSRPSQLLHRQLPQREPQQEPLDSSKDKNDKKRAKDKDRHHSHFGQRFSKAIGLTSSSSKNQQQQRLRQLSVDSLSVIDAAPHPTSETAIASVGSPHQQQQQPQQAQRQTGKLTSEKEKEKKGGIMNHFLHRPRILSSSDGIKSKGTTRSSAGGAARVGGSMVALSGSQTNSFKFLDGPFAQSATSSDVSLDSEPHRGDGADGSKFAAGEDSDIAAMRKFQSRHRQDRGSSSSGKSLVDTLTAHNFRRRPSLIVDLMPLPSMQQPRHQQPLPSSIADMVESAQKLHPHYQPGDMERLNLYNHLGLQEIHYSTRTGEEPSEQMIRQLYGSGSAPRKSHSTTLLLPGHAGYSGGTNRMGALEHHGLRRASSPGTNLLSLNTSISANTSSPAAMTASSVTPSKSTSSRLGKLGRFKFPSLSIASIHRHKQSSLNGSSSSIQSTPDEQHYAMMLTNLNNKRRSSLSISFNSPMFESTATVLPPSPASHIHVSDSASTFASVNTVGMTTLGPSTVGSSSNHSSISSSYNVLDTAAVGGSIGDSKKPRQSLTAFLEEQAHHPHHSSTNGMNILPLTTSGTSPAQQQQSQIQRPVASNNDVATGFQQQQQQQQHQPRQPHGHPQQQCRSLGKSFTGSGKFNTNTASVTGTSSASSASSGSDNSGSSQQHQGISLGFQSGLLRRSSRRTVSASHISSKNIFATDPATTSHQEAAALAYQDLIESQVRGGPGGGGSSDGVEVKSPIRHFKSDRDIRATALSHGLVTADTQEAHEGRNSSDSGEGIGDSGPDEMPSVESAGSVVGQYLFGDELKNLSFGDRDPTLVKADSAVDTTGAALCETRSRVKTIPANTVSDDVLVVAPVTIPVILATSPASTTMTSANPDKALLSKLLSGKKKSDSFLPSAKDSTLSNIPTSAISTPPTHLYTTDSKPTPGSIMISRDRNLILGSKVTPNSKQQETSTTPTPPTLIPRSPAAVAASRKFPGSPEYSSSSPSSYSTHPPNLSSQMPTSGTPTKSKFSILGTSATPSSGFSYLQSRPSLSLTMSSSATPSKSHGVGPASISASSSYMPHHSSSTPLPGKCSNGSPTPHLEPRSAVVDYRPAIHYKRQRSMSLQDADLLTADQFIALMPDDTPTKRRFSSEETLPDNSSWAMNVKAKNIPLPDPPTTLKSLHSTLKTKCDLVLRHLAAVSAPMPSALPMSPQQQQQQKQEQTQQHEFMTPQHMALATTSASHVPFLTFSSSTLTLPTLSRSGSESLSSSTTEPTRSLVEEKEVPLTVGPSEQILIRVHGAENQQTSSASREEGTGSRRVSVDETHSKRRGSEHGFVSSVASGGIRPKSSLAVSGSVSGNGGSGRTAEATQTDRSCEPSQESSATIDVNQIDVVETVGMLFNEMDQIMTRMAEIFSKYIPTDQFSNLLKESDKICYQAQEVCRAELDRRCRQRHQQFRQQKHQHQHQQAPERDVEGEVEIVHERKATLDQQVPSVYRQPQPQLQKLEFNKEVKIFDEPNDRRQDQLNPLSVQQNSFQQQPSSKIAVTIETVATLATGSETTGDVDDSQVEKKDSKDRIRHRRNQNHYKHQYRYQPQGRKPGEVDANGEISSEGHQGAIYDYIRTVLTTAESAMTEYMRTYSRMLVIPTNGYRIEGCNDLKKIERSLRPEHPHMPPLSITTPNSGSSQQPSLMSRVSAVQNATADGTTLPEESTSQTVVAPSADSNSPNPSRFTTAIATLDANHTPSPTMDIISPSNASQGGQSMVRVKSLPEDKDEWTALQKRKEIGGSPGVAGAISMGTPAAVGISAGTGAGIGGGIGGVGATGVVAGMATGTGIAMMGEYSKEHMGHEAYYYRNWFLGKEHRTFVGQVEGLGTVIISIIKDMVVPTEIRPQPPSRPSTGPNSLMNHPSFVASTNAGMAGSGSSVHSAGLSRPELVHSAQSFYLGRGGGYHGNGIGGGMMASPRTSSEAMRINLSASTAVTSGPRSSTDNHGSGVSGIAGPHSGQGSATGSMGWSHLALSTPATQGPHSPNALQSNHHSGSNNTNAPSRWQYRCILRQKDVDSIRITLPEPEPSPLNNLTRRAGKPQWKTILQSIHPAITQQVASKLKKVQSNQHFEMELAKFDETMLRFNYKFGVLLVHPGQTKEEDWFSNQMSSSPRFQEFLESGALGQKVALKGFERFSAGLDTRSEGGEYSYYDTWGEGFEIMYHVSTLLPYNTVDRQQIQRKRHIGNDIVCIIFVDGDQPFVPNAIKSQFLHIFVIIHLITLSDGTKAYSATIACDEQVPEFGPPLPDPPIFKTPAELRAFLLCKMINGENAAYKAPRLIKPHQRARSGMLENLVAKANTLAKVKDINKKLSKQQKAPVVSLSAPTAAVTPTIPSAFPGGSSPQHTLLSMSSSPNLTASHPIAGEVSYNQVQSHCYACCCNHYQQNSYQNGCYHCSYDKDGHPCCSATPLASTSAVSLGEEHTHPHYQPAHLINGRKSPIPAATRSNSARNSLVVLGSETAATLFKSRRRNSNADSTKFDAQFHAGNMSAKEKDVAGAEEYPLRPQQQQQAPPNQFPESHGYIENLLSPTVPDMMAPPSPTLGPASLSVADNGPFFQQRDPDRCPRLCCQSSCCCYNSSCCGFSYCDKTDHTMEPLQSRSQPDKSAPAMKSGISYHLHQQHHLQGALKQSSKSATSSPTESQFVMNRPGNNQAKFHSNCHTVALVNSQDPAMMNAERKDSNTLGMSLTANSKGRSKSEVDLLLTPIHETHNRSPNRHSTGLIMGSAAPNYSISGTSGLNEFRHHHHSHTGTITTTPHSHRHHYHYQSGHQHSLLGAGGAIPIQTSTMTTATIGPVNHQAATAPAQSSMKGRAHNFLTTLVRRRASSNDTSGLGPTAHQISTPKHSHLSVTASSPLGNWINTAGSHHHHQCNAHADQNLQHQHQQHCHHTHCCQSHRYQHHPPQQRHSLTSLSSNMAATAPVSTPMTQECSAAVPIMGRPLKFKEGLNKGKTPIHINTVAAAALGSSHPNQYSQHSPHHNHNPPSAPTASSASSSSLFHSSLPSASTLNTAGSTTLRSGSWGPAAGKAIVNNSSGGLYSSTSTHMMLATSDSSSSTGFSPHSLWSFASRDAMHRSTSSLPQHQGFGRSTSGVPESLASAPALASTGVADSGVKQSKAEEKSLSTTAQVADAVDGQQDEFQFTESPLPYTPQSQTPPTPGSKVMEPRTSIDSLGGQLSSSTTTSKTVPTAFPPGIGNLNKPSMDYMSFKPVTSSTSSSSARDSLLQQQRYDPGLSAAGRARGQSGDVRRGRRVDADPDEDENVCGNSSEDLASTTTIPISITNNLTTIMGTTATTTTTITTITITITTLVRINSSSVFEKTDDPALDLSPSGTSPPRLSTTQAARP</sequence>
<keyword evidence="5" id="KW-1185">Reference proteome</keyword>
<keyword evidence="1" id="KW-0343">GTPase activation</keyword>
<proteinExistence type="predicted"/>
<feature type="compositionally biased region" description="Polar residues" evidence="2">
    <location>
        <begin position="2045"/>
        <end position="2076"/>
    </location>
</feature>
<feature type="region of interest" description="Disordered" evidence="2">
    <location>
        <begin position="3326"/>
        <end position="3360"/>
    </location>
</feature>
<accession>A0A9P5RVA9</accession>
<organism evidence="4 5">
    <name type="scientific">Linnemannia schmuckeri</name>
    <dbReference type="NCBI Taxonomy" id="64567"/>
    <lineage>
        <taxon>Eukaryota</taxon>
        <taxon>Fungi</taxon>
        <taxon>Fungi incertae sedis</taxon>
        <taxon>Mucoromycota</taxon>
        <taxon>Mortierellomycotina</taxon>
        <taxon>Mortierellomycetes</taxon>
        <taxon>Mortierellales</taxon>
        <taxon>Mortierellaceae</taxon>
        <taxon>Linnemannia</taxon>
    </lineage>
</organism>
<dbReference type="GO" id="GO:0005096">
    <property type="term" value="F:GTPase activator activity"/>
    <property type="evidence" value="ECO:0007669"/>
    <property type="project" value="UniProtKB-KW"/>
</dbReference>
<feature type="compositionally biased region" description="Basic and acidic residues" evidence="2">
    <location>
        <begin position="526"/>
        <end position="535"/>
    </location>
</feature>
<feature type="compositionally biased region" description="Low complexity" evidence="2">
    <location>
        <begin position="1572"/>
        <end position="1591"/>
    </location>
</feature>
<feature type="region of interest" description="Disordered" evidence="2">
    <location>
        <begin position="718"/>
        <end position="737"/>
    </location>
</feature>
<feature type="compositionally biased region" description="Low complexity" evidence="2">
    <location>
        <begin position="1310"/>
        <end position="1322"/>
    </location>
</feature>
<feature type="compositionally biased region" description="Polar residues" evidence="2">
    <location>
        <begin position="1991"/>
        <end position="2032"/>
    </location>
</feature>
<feature type="compositionally biased region" description="Low complexity" evidence="2">
    <location>
        <begin position="3454"/>
        <end position="3463"/>
    </location>
</feature>
<feature type="compositionally biased region" description="Low complexity" evidence="2">
    <location>
        <begin position="271"/>
        <end position="281"/>
    </location>
</feature>
<feature type="compositionally biased region" description="Basic and acidic residues" evidence="2">
    <location>
        <begin position="356"/>
        <end position="372"/>
    </location>
</feature>
<feature type="compositionally biased region" description="Basic residues" evidence="2">
    <location>
        <begin position="1891"/>
        <end position="1905"/>
    </location>
</feature>
<feature type="compositionally biased region" description="Low complexity" evidence="2">
    <location>
        <begin position="431"/>
        <end position="442"/>
    </location>
</feature>
<dbReference type="GO" id="GO:0005737">
    <property type="term" value="C:cytoplasm"/>
    <property type="evidence" value="ECO:0007669"/>
    <property type="project" value="TreeGrafter"/>
</dbReference>
<feature type="region of interest" description="Disordered" evidence="2">
    <location>
        <begin position="1981"/>
        <end position="2077"/>
    </location>
</feature>
<feature type="compositionally biased region" description="Low complexity" evidence="2">
    <location>
        <begin position="339"/>
        <end position="355"/>
    </location>
</feature>
<name>A0A9P5RVA9_9FUNG</name>
<dbReference type="Pfam" id="PF02145">
    <property type="entry name" value="Rap_GAP"/>
    <property type="match status" value="1"/>
</dbReference>
<feature type="compositionally biased region" description="Polar residues" evidence="2">
    <location>
        <begin position="218"/>
        <end position="232"/>
    </location>
</feature>
<dbReference type="InterPro" id="IPR050989">
    <property type="entry name" value="Rap1_Ran_GAP"/>
</dbReference>
<feature type="region of interest" description="Disordered" evidence="2">
    <location>
        <begin position="2827"/>
        <end position="2858"/>
    </location>
</feature>
<gene>
    <name evidence="4" type="primary">RAPGAP1</name>
    <name evidence="4" type="ORF">BG015_009587</name>
</gene>
<feature type="region of interest" description="Disordered" evidence="2">
    <location>
        <begin position="136"/>
        <end position="490"/>
    </location>
</feature>
<evidence type="ECO:0000313" key="5">
    <source>
        <dbReference type="Proteomes" id="UP000748756"/>
    </source>
</evidence>
<feature type="region of interest" description="Disordered" evidence="2">
    <location>
        <begin position="1611"/>
        <end position="1698"/>
    </location>
</feature>
<feature type="compositionally biased region" description="Low complexity" evidence="2">
    <location>
        <begin position="2982"/>
        <end position="3002"/>
    </location>
</feature>
<dbReference type="PROSITE" id="PS50085">
    <property type="entry name" value="RAPGAP"/>
    <property type="match status" value="1"/>
</dbReference>
<feature type="domain" description="Rap-GAP" evidence="3">
    <location>
        <begin position="2435"/>
        <end position="2654"/>
    </location>
</feature>
<feature type="compositionally biased region" description="Low complexity" evidence="2">
    <location>
        <begin position="725"/>
        <end position="737"/>
    </location>
</feature>
<dbReference type="Gene3D" id="3.40.50.11210">
    <property type="entry name" value="Rap/Ran-GAP"/>
    <property type="match status" value="1"/>
</dbReference>
<evidence type="ECO:0000313" key="4">
    <source>
        <dbReference type="EMBL" id="KAF9148662.1"/>
    </source>
</evidence>
<reference evidence="4" key="1">
    <citation type="journal article" date="2020" name="Fungal Divers.">
        <title>Resolving the Mortierellaceae phylogeny through synthesis of multi-gene phylogenetics and phylogenomics.</title>
        <authorList>
            <person name="Vandepol N."/>
            <person name="Liber J."/>
            <person name="Desiro A."/>
            <person name="Na H."/>
            <person name="Kennedy M."/>
            <person name="Barry K."/>
            <person name="Grigoriev I.V."/>
            <person name="Miller A.N."/>
            <person name="O'Donnell K."/>
            <person name="Stajich J.E."/>
            <person name="Bonito G."/>
        </authorList>
    </citation>
    <scope>NUCLEOTIDE SEQUENCE</scope>
    <source>
        <strain evidence="4">NRRL 6426</strain>
    </source>
</reference>
<feature type="compositionally biased region" description="Polar residues" evidence="2">
    <location>
        <begin position="1682"/>
        <end position="1698"/>
    </location>
</feature>
<feature type="region of interest" description="Disordered" evidence="2">
    <location>
        <begin position="884"/>
        <end position="997"/>
    </location>
</feature>
<feature type="compositionally biased region" description="Low complexity" evidence="2">
    <location>
        <begin position="1519"/>
        <end position="1539"/>
    </location>
</feature>
<feature type="region of interest" description="Disordered" evidence="2">
    <location>
        <begin position="1367"/>
        <end position="1417"/>
    </location>
</feature>
<feature type="compositionally biased region" description="Basic and acidic residues" evidence="2">
    <location>
        <begin position="1624"/>
        <end position="1647"/>
    </location>
</feature>
<evidence type="ECO:0000256" key="1">
    <source>
        <dbReference type="ARBA" id="ARBA00022468"/>
    </source>
</evidence>
<feature type="region of interest" description="Disordered" evidence="2">
    <location>
        <begin position="3679"/>
        <end position="3704"/>
    </location>
</feature>
<feature type="compositionally biased region" description="Low complexity" evidence="2">
    <location>
        <begin position="1367"/>
        <end position="1399"/>
    </location>
</feature>
<feature type="region of interest" description="Disordered" evidence="2">
    <location>
        <begin position="1226"/>
        <end position="1346"/>
    </location>
</feature>
<feature type="compositionally biased region" description="Basic and acidic residues" evidence="2">
    <location>
        <begin position="3604"/>
        <end position="3613"/>
    </location>
</feature>
<feature type="region of interest" description="Disordered" evidence="2">
    <location>
        <begin position="1088"/>
        <end position="1121"/>
    </location>
</feature>
<feature type="region of interest" description="Disordered" evidence="2">
    <location>
        <begin position="517"/>
        <end position="575"/>
    </location>
</feature>
<dbReference type="GO" id="GO:0051056">
    <property type="term" value="P:regulation of small GTPase mediated signal transduction"/>
    <property type="evidence" value="ECO:0007669"/>
    <property type="project" value="InterPro"/>
</dbReference>
<feature type="compositionally biased region" description="Polar residues" evidence="2">
    <location>
        <begin position="2336"/>
        <end position="2362"/>
    </location>
</feature>
<feature type="compositionally biased region" description="Polar residues" evidence="2">
    <location>
        <begin position="3578"/>
        <end position="3587"/>
    </location>
</feature>
<dbReference type="OrthoDB" id="2499658at2759"/>
<feature type="compositionally biased region" description="Polar residues" evidence="2">
    <location>
        <begin position="2293"/>
        <end position="2308"/>
    </location>
</feature>
<feature type="compositionally biased region" description="Polar residues" evidence="2">
    <location>
        <begin position="387"/>
        <end position="407"/>
    </location>
</feature>
<protein>
    <submittedName>
        <fullName evidence="4">Rap/ran-GAP protein</fullName>
    </submittedName>
</protein>
<feature type="region of interest" description="Disordered" evidence="2">
    <location>
        <begin position="2293"/>
        <end position="2362"/>
    </location>
</feature>
<feature type="region of interest" description="Disordered" evidence="2">
    <location>
        <begin position="1572"/>
        <end position="1597"/>
    </location>
</feature>
<comment type="caution">
    <text evidence="4">The sequence shown here is derived from an EMBL/GenBank/DDBJ whole genome shotgun (WGS) entry which is preliminary data.</text>
</comment>
<feature type="compositionally biased region" description="Low complexity" evidence="2">
    <location>
        <begin position="2033"/>
        <end position="2044"/>
    </location>
</feature>
<feature type="region of interest" description="Disordered" evidence="2">
    <location>
        <begin position="1519"/>
        <end position="1540"/>
    </location>
</feature>
<feature type="compositionally biased region" description="Polar residues" evidence="2">
    <location>
        <begin position="1323"/>
        <end position="1346"/>
    </location>
</feature>
<feature type="compositionally biased region" description="Low complexity" evidence="2">
    <location>
        <begin position="932"/>
        <end position="952"/>
    </location>
</feature>
<feature type="compositionally biased region" description="Polar residues" evidence="2">
    <location>
        <begin position="3433"/>
        <end position="3451"/>
    </location>
</feature>
<dbReference type="PANTHER" id="PTHR15711:SF22">
    <property type="entry name" value="RAP-GAP DOMAIN-CONTAINING PROTEIN"/>
    <property type="match status" value="1"/>
</dbReference>
<feature type="compositionally biased region" description="Basic and acidic residues" evidence="2">
    <location>
        <begin position="447"/>
        <end position="456"/>
    </location>
</feature>